<dbReference type="RefSeq" id="WP_031175747.1">
    <property type="nucleotide sequence ID" value="NZ_BBQG01000061.1"/>
</dbReference>
<sequence length="229" mass="24262">MATAAPRPLAVVFDVLETLMRLDPLAARFADTGLPPAALHPWFLRLQRDCMALALTGETAGFRDAAREALRVESGQTVRDADVDHVLEGFPLLPAYDDALPALRRLRQAGVAVGCLTVGEAEVTRAFLERNGLAPNVTQVVTAGEAGAWKPASRLYHAAAHRMGTPPARTAVVAVHAWDCHGATRAGLVSGWCARLEGRHSSLFAQPDVTGEDLTQVAEGLLALPAPAP</sequence>
<dbReference type="EMBL" id="RCIY01000085">
    <property type="protein sequence ID" value="TGG78855.1"/>
    <property type="molecule type" value="Genomic_DNA"/>
</dbReference>
<dbReference type="Gene3D" id="3.40.50.1000">
    <property type="entry name" value="HAD superfamily/HAD-like"/>
    <property type="match status" value="1"/>
</dbReference>
<name>A0A6C1BZ76_9ACTN</name>
<organism evidence="2 3">
    <name type="scientific">Streptomyces albus</name>
    <dbReference type="NCBI Taxonomy" id="1888"/>
    <lineage>
        <taxon>Bacteria</taxon>
        <taxon>Bacillati</taxon>
        <taxon>Actinomycetota</taxon>
        <taxon>Actinomycetes</taxon>
        <taxon>Kitasatosporales</taxon>
        <taxon>Streptomycetaceae</taxon>
        <taxon>Streptomyces</taxon>
    </lineage>
</organism>
<gene>
    <name evidence="2" type="ORF">D8771_24475</name>
</gene>
<dbReference type="InterPro" id="IPR051540">
    <property type="entry name" value="S-2-haloacid_dehalogenase"/>
</dbReference>
<dbReference type="Proteomes" id="UP000298111">
    <property type="component" value="Unassembled WGS sequence"/>
</dbReference>
<keyword evidence="1" id="KW-0378">Hydrolase</keyword>
<proteinExistence type="predicted"/>
<dbReference type="GO" id="GO:0016787">
    <property type="term" value="F:hydrolase activity"/>
    <property type="evidence" value="ECO:0007669"/>
    <property type="project" value="UniProtKB-KW"/>
</dbReference>
<comment type="caution">
    <text evidence="2">The sequence shown here is derived from an EMBL/GenBank/DDBJ whole genome shotgun (WGS) entry which is preliminary data.</text>
</comment>
<dbReference type="Pfam" id="PF00702">
    <property type="entry name" value="Hydrolase"/>
    <property type="match status" value="1"/>
</dbReference>
<accession>A0A6C1BZ76</accession>
<dbReference type="PANTHER" id="PTHR43316">
    <property type="entry name" value="HYDROLASE, HALOACID DELAHOGENASE-RELATED"/>
    <property type="match status" value="1"/>
</dbReference>
<dbReference type="SFLD" id="SFLDS00003">
    <property type="entry name" value="Haloacid_Dehalogenase"/>
    <property type="match status" value="1"/>
</dbReference>
<dbReference type="PANTHER" id="PTHR43316:SF3">
    <property type="entry name" value="HALOACID DEHALOGENASE, TYPE II (AFU_ORTHOLOGUE AFUA_2G07750)-RELATED"/>
    <property type="match status" value="1"/>
</dbReference>
<evidence type="ECO:0000313" key="3">
    <source>
        <dbReference type="Proteomes" id="UP000298111"/>
    </source>
</evidence>
<reference evidence="2 3" key="1">
    <citation type="submission" date="2018-10" db="EMBL/GenBank/DDBJ databases">
        <title>Isolation of pseudouridimycin from Streptomyces albus DSM 40763.</title>
        <authorList>
            <person name="Rosenqvist P."/>
            <person name="Metsae-Ketelae M."/>
            <person name="Virta P."/>
        </authorList>
    </citation>
    <scope>NUCLEOTIDE SEQUENCE [LARGE SCALE GENOMIC DNA]</scope>
    <source>
        <strain evidence="2 3">DSM 40763</strain>
    </source>
</reference>
<dbReference type="InterPro" id="IPR023214">
    <property type="entry name" value="HAD_sf"/>
</dbReference>
<dbReference type="GeneID" id="75184712"/>
<evidence type="ECO:0000313" key="2">
    <source>
        <dbReference type="EMBL" id="TGG78855.1"/>
    </source>
</evidence>
<dbReference type="SFLD" id="SFLDG01129">
    <property type="entry name" value="C1.5:_HAD__Beta-PGM__Phosphata"/>
    <property type="match status" value="1"/>
</dbReference>
<dbReference type="Gene3D" id="1.10.150.240">
    <property type="entry name" value="Putative phosphatase, domain 2"/>
    <property type="match status" value="1"/>
</dbReference>
<dbReference type="SUPFAM" id="SSF56784">
    <property type="entry name" value="HAD-like"/>
    <property type="match status" value="1"/>
</dbReference>
<dbReference type="AlphaFoldDB" id="A0A6C1BZ76"/>
<evidence type="ECO:0000256" key="1">
    <source>
        <dbReference type="ARBA" id="ARBA00022801"/>
    </source>
</evidence>
<dbReference type="InterPro" id="IPR023198">
    <property type="entry name" value="PGP-like_dom2"/>
</dbReference>
<dbReference type="InterPro" id="IPR036412">
    <property type="entry name" value="HAD-like_sf"/>
</dbReference>
<protein>
    <submittedName>
        <fullName evidence="2">Haloacid dehalogenase</fullName>
    </submittedName>
</protein>